<dbReference type="RefSeq" id="WP_264500882.1">
    <property type="nucleotide sequence ID" value="NZ_JAPDDS010000004.1"/>
</dbReference>
<gene>
    <name evidence="2" type="ORF">OKA04_09315</name>
</gene>
<dbReference type="InterPro" id="IPR050664">
    <property type="entry name" value="Octanoyltrans_LipM/LipL"/>
</dbReference>
<dbReference type="InterPro" id="IPR004143">
    <property type="entry name" value="BPL_LPL_catalytic"/>
</dbReference>
<dbReference type="Gene3D" id="3.30.930.10">
    <property type="entry name" value="Bira Bifunctional Protein, Domain 2"/>
    <property type="match status" value="1"/>
</dbReference>
<dbReference type="InterPro" id="IPR045864">
    <property type="entry name" value="aa-tRNA-synth_II/BPL/LPL"/>
</dbReference>
<dbReference type="PANTHER" id="PTHR43679:SF2">
    <property type="entry name" value="OCTANOYL-[GCVH]:PROTEIN N-OCTANOYLTRANSFERASE"/>
    <property type="match status" value="1"/>
</dbReference>
<dbReference type="SUPFAM" id="SSF55681">
    <property type="entry name" value="Class II aaRS and biotin synthetases"/>
    <property type="match status" value="1"/>
</dbReference>
<evidence type="ECO:0000259" key="1">
    <source>
        <dbReference type="PROSITE" id="PS51733"/>
    </source>
</evidence>
<name>A0ABT3FMX8_9BACT</name>
<evidence type="ECO:0000313" key="3">
    <source>
        <dbReference type="Proteomes" id="UP001207930"/>
    </source>
</evidence>
<dbReference type="Pfam" id="PF21948">
    <property type="entry name" value="LplA-B_cat"/>
    <property type="match status" value="1"/>
</dbReference>
<keyword evidence="3" id="KW-1185">Reference proteome</keyword>
<sequence>MLPHLQLWPDPTPRDGPENMAVDQWLAETCEVPVLRSYRWLPGWGSYGYFVKTADLPDHGGDLRWVRRWTGGGIVDHRADWTYTLFIPRGHALAEARGAESYRVIHAALVTALRAGGVEARLSGEMPPAAGGECFLQPVEHDVLDAAGRKIAGAGQRRTARGLLHQGSVAVSAPGESLHAQALALATALAGQVSEREFFPDTGWLEEVVADRFGSAAWQARR</sequence>
<protein>
    <recommendedName>
        <fullName evidence="1">BPL/LPL catalytic domain-containing protein</fullName>
    </recommendedName>
</protein>
<proteinExistence type="predicted"/>
<dbReference type="PANTHER" id="PTHR43679">
    <property type="entry name" value="OCTANOYLTRANSFERASE LIPM-RELATED"/>
    <property type="match status" value="1"/>
</dbReference>
<dbReference type="EMBL" id="JAPDDS010000004">
    <property type="protein sequence ID" value="MCW1884925.1"/>
    <property type="molecule type" value="Genomic_DNA"/>
</dbReference>
<feature type="domain" description="BPL/LPL catalytic" evidence="1">
    <location>
        <begin position="29"/>
        <end position="221"/>
    </location>
</feature>
<dbReference type="PROSITE" id="PS51733">
    <property type="entry name" value="BPL_LPL_CATALYTIC"/>
    <property type="match status" value="1"/>
</dbReference>
<dbReference type="Proteomes" id="UP001207930">
    <property type="component" value="Unassembled WGS sequence"/>
</dbReference>
<accession>A0ABT3FMX8</accession>
<evidence type="ECO:0000313" key="2">
    <source>
        <dbReference type="EMBL" id="MCW1884925.1"/>
    </source>
</evidence>
<comment type="caution">
    <text evidence="2">The sequence shown here is derived from an EMBL/GenBank/DDBJ whole genome shotgun (WGS) entry which is preliminary data.</text>
</comment>
<reference evidence="2 3" key="1">
    <citation type="submission" date="2022-10" db="EMBL/GenBank/DDBJ databases">
        <title>Luteolibacter flavescens strain MCCC 1K03193, whole genome shotgun sequencing project.</title>
        <authorList>
            <person name="Zhao G."/>
            <person name="Shen L."/>
        </authorList>
    </citation>
    <scope>NUCLEOTIDE SEQUENCE [LARGE SCALE GENOMIC DNA]</scope>
    <source>
        <strain evidence="2 3">MCCC 1K03193</strain>
    </source>
</reference>
<organism evidence="2 3">
    <name type="scientific">Luteolibacter flavescens</name>
    <dbReference type="NCBI Taxonomy" id="1859460"/>
    <lineage>
        <taxon>Bacteria</taxon>
        <taxon>Pseudomonadati</taxon>
        <taxon>Verrucomicrobiota</taxon>
        <taxon>Verrucomicrobiia</taxon>
        <taxon>Verrucomicrobiales</taxon>
        <taxon>Verrucomicrobiaceae</taxon>
        <taxon>Luteolibacter</taxon>
    </lineage>
</organism>